<dbReference type="GO" id="GO:0006623">
    <property type="term" value="P:protein targeting to vacuole"/>
    <property type="evidence" value="ECO:0007669"/>
    <property type="project" value="TreeGrafter"/>
</dbReference>
<keyword evidence="7" id="KW-0547">Nucleotide-binding</keyword>
<dbReference type="InterPro" id="IPR008271">
    <property type="entry name" value="Ser/Thr_kinase_AS"/>
</dbReference>
<keyword evidence="4 11" id="KW-0853">WD repeat</keyword>
<feature type="non-terminal residue" evidence="13">
    <location>
        <position position="1"/>
    </location>
</feature>
<dbReference type="SUPFAM" id="SSF50978">
    <property type="entry name" value="WD40 repeat-like"/>
    <property type="match status" value="1"/>
</dbReference>
<dbReference type="SMART" id="SM00220">
    <property type="entry name" value="S_TKc"/>
    <property type="match status" value="1"/>
</dbReference>
<dbReference type="InterPro" id="IPR001680">
    <property type="entry name" value="WD40_rpt"/>
</dbReference>
<dbReference type="GO" id="GO:0004674">
    <property type="term" value="F:protein serine/threonine kinase activity"/>
    <property type="evidence" value="ECO:0007669"/>
    <property type="project" value="UniProtKB-KW"/>
</dbReference>
<dbReference type="GO" id="GO:0016236">
    <property type="term" value="P:macroautophagy"/>
    <property type="evidence" value="ECO:0007669"/>
    <property type="project" value="InterPro"/>
</dbReference>
<dbReference type="Gene3D" id="2.130.10.10">
    <property type="entry name" value="YVTN repeat-like/Quinoprotein amine dehydrogenase"/>
    <property type="match status" value="1"/>
</dbReference>
<evidence type="ECO:0000256" key="5">
    <source>
        <dbReference type="ARBA" id="ARBA00022679"/>
    </source>
</evidence>
<accession>A0AA38HIT7</accession>
<dbReference type="Pfam" id="PF00069">
    <property type="entry name" value="Pkinase"/>
    <property type="match status" value="1"/>
</dbReference>
<dbReference type="SUPFAM" id="SSF48371">
    <property type="entry name" value="ARM repeat"/>
    <property type="match status" value="1"/>
</dbReference>
<keyword evidence="5" id="KW-0808">Transferase</keyword>
<name>A0AA38HIT7_9CUCU</name>
<dbReference type="Gene3D" id="1.10.510.10">
    <property type="entry name" value="Transferase(Phosphotransferase) domain 1"/>
    <property type="match status" value="1"/>
</dbReference>
<dbReference type="InterPro" id="IPR015943">
    <property type="entry name" value="WD40/YVTN_repeat-like_dom_sf"/>
</dbReference>
<keyword evidence="9" id="KW-0067">ATP-binding</keyword>
<protein>
    <recommendedName>
        <fullName evidence="2">non-specific serine/threonine protein kinase</fullName>
        <ecNumber evidence="2">2.7.11.1</ecNumber>
    </recommendedName>
</protein>
<evidence type="ECO:0000259" key="12">
    <source>
        <dbReference type="PROSITE" id="PS50011"/>
    </source>
</evidence>
<proteinExistence type="predicted"/>
<dbReference type="GO" id="GO:0005776">
    <property type="term" value="C:autophagosome"/>
    <property type="evidence" value="ECO:0007669"/>
    <property type="project" value="UniProtKB-SubCell"/>
</dbReference>
<evidence type="ECO:0000256" key="4">
    <source>
        <dbReference type="ARBA" id="ARBA00022574"/>
    </source>
</evidence>
<dbReference type="PROSITE" id="PS50082">
    <property type="entry name" value="WD_REPEATS_2"/>
    <property type="match status" value="1"/>
</dbReference>
<reference evidence="13" key="1">
    <citation type="journal article" date="2023" name="G3 (Bethesda)">
        <title>Whole genome assemblies of Zophobas morio and Tenebrio molitor.</title>
        <authorList>
            <person name="Kaur S."/>
            <person name="Stinson S.A."/>
            <person name="diCenzo G.C."/>
        </authorList>
    </citation>
    <scope>NUCLEOTIDE SEQUENCE</scope>
    <source>
        <strain evidence="13">QUZm001</strain>
    </source>
</reference>
<dbReference type="GO" id="GO:0071561">
    <property type="term" value="C:nucleus-vacuole junction"/>
    <property type="evidence" value="ECO:0007669"/>
    <property type="project" value="TreeGrafter"/>
</dbReference>
<dbReference type="CDD" id="cd13980">
    <property type="entry name" value="STKc_Vps15"/>
    <property type="match status" value="1"/>
</dbReference>
<evidence type="ECO:0000256" key="11">
    <source>
        <dbReference type="PROSITE-ProRule" id="PRU00221"/>
    </source>
</evidence>
<dbReference type="InterPro" id="IPR000719">
    <property type="entry name" value="Prot_kinase_dom"/>
</dbReference>
<evidence type="ECO:0000256" key="10">
    <source>
        <dbReference type="PROSITE-ProRule" id="PRU00103"/>
    </source>
</evidence>
<dbReference type="Gene3D" id="1.25.10.10">
    <property type="entry name" value="Leucine-rich Repeat Variant"/>
    <property type="match status" value="2"/>
</dbReference>
<dbReference type="GO" id="GO:0045324">
    <property type="term" value="P:late endosome to vacuole transport"/>
    <property type="evidence" value="ECO:0007669"/>
    <property type="project" value="InterPro"/>
</dbReference>
<dbReference type="PROSITE" id="PS50077">
    <property type="entry name" value="HEAT_REPEAT"/>
    <property type="match status" value="2"/>
</dbReference>
<dbReference type="InterPro" id="IPR021133">
    <property type="entry name" value="HEAT_type_2"/>
</dbReference>
<dbReference type="Pfam" id="PF00400">
    <property type="entry name" value="WD40"/>
    <property type="match status" value="1"/>
</dbReference>
<evidence type="ECO:0000256" key="7">
    <source>
        <dbReference type="ARBA" id="ARBA00022741"/>
    </source>
</evidence>
<dbReference type="GO" id="GO:0005770">
    <property type="term" value="C:late endosome"/>
    <property type="evidence" value="ECO:0007669"/>
    <property type="project" value="TreeGrafter"/>
</dbReference>
<dbReference type="Proteomes" id="UP001168821">
    <property type="component" value="Unassembled WGS sequence"/>
</dbReference>
<evidence type="ECO:0000313" key="14">
    <source>
        <dbReference type="Proteomes" id="UP001168821"/>
    </source>
</evidence>
<dbReference type="SMART" id="SM00320">
    <property type="entry name" value="WD40"/>
    <property type="match status" value="4"/>
</dbReference>
<dbReference type="EMBL" id="JALNTZ010001101">
    <property type="protein sequence ID" value="KAJ3628705.1"/>
    <property type="molecule type" value="Genomic_DNA"/>
</dbReference>
<dbReference type="GO" id="GO:0005524">
    <property type="term" value="F:ATP binding"/>
    <property type="evidence" value="ECO:0007669"/>
    <property type="project" value="UniProtKB-KW"/>
</dbReference>
<comment type="caution">
    <text evidence="13">The sequence shown here is derived from an EMBL/GenBank/DDBJ whole genome shotgun (WGS) entry which is preliminary data.</text>
</comment>
<comment type="subcellular location">
    <subcellularLocation>
        <location evidence="1">Cytoplasmic vesicle</location>
        <location evidence="1">Autophagosome</location>
    </subcellularLocation>
</comment>
<feature type="repeat" description="HEAT" evidence="10">
    <location>
        <begin position="561"/>
        <end position="599"/>
    </location>
</feature>
<feature type="domain" description="Protein kinase" evidence="12">
    <location>
        <begin position="1"/>
        <end position="285"/>
    </location>
</feature>
<dbReference type="PANTHER" id="PTHR17583:SF0">
    <property type="entry name" value="PHOSPHOINOSITIDE 3-KINASE REGULATORY SUBUNIT 4"/>
    <property type="match status" value="1"/>
</dbReference>
<dbReference type="InterPro" id="IPR055231">
    <property type="entry name" value="2AA_helical"/>
</dbReference>
<dbReference type="InterPro" id="IPR036322">
    <property type="entry name" value="WD40_repeat_dom_sf"/>
</dbReference>
<keyword evidence="3" id="KW-0723">Serine/threonine-protein kinase</keyword>
<dbReference type="Pfam" id="PF22956">
    <property type="entry name" value="VPS15-like_hel"/>
    <property type="match status" value="1"/>
</dbReference>
<dbReference type="SUPFAM" id="SSF56112">
    <property type="entry name" value="Protein kinase-like (PK-like)"/>
    <property type="match status" value="1"/>
</dbReference>
<dbReference type="PROSITE" id="PS50011">
    <property type="entry name" value="PROTEIN_KINASE_DOM"/>
    <property type="match status" value="1"/>
</dbReference>
<dbReference type="InterPro" id="IPR045162">
    <property type="entry name" value="Vps15-like"/>
</dbReference>
<dbReference type="InterPro" id="IPR011989">
    <property type="entry name" value="ARM-like"/>
</dbReference>
<evidence type="ECO:0000256" key="9">
    <source>
        <dbReference type="ARBA" id="ARBA00022840"/>
    </source>
</evidence>
<evidence type="ECO:0000256" key="8">
    <source>
        <dbReference type="ARBA" id="ARBA00022777"/>
    </source>
</evidence>
<evidence type="ECO:0000256" key="2">
    <source>
        <dbReference type="ARBA" id="ARBA00012513"/>
    </source>
</evidence>
<dbReference type="InterPro" id="IPR016024">
    <property type="entry name" value="ARM-type_fold"/>
</dbReference>
<dbReference type="InterPro" id="IPR011009">
    <property type="entry name" value="Kinase-like_dom_sf"/>
</dbReference>
<gene>
    <name evidence="13" type="ORF">Zmor_003943</name>
</gene>
<dbReference type="AlphaFoldDB" id="A0AA38HIT7"/>
<organism evidence="13 14">
    <name type="scientific">Zophobas morio</name>
    <dbReference type="NCBI Taxonomy" id="2755281"/>
    <lineage>
        <taxon>Eukaryota</taxon>
        <taxon>Metazoa</taxon>
        <taxon>Ecdysozoa</taxon>
        <taxon>Arthropoda</taxon>
        <taxon>Hexapoda</taxon>
        <taxon>Insecta</taxon>
        <taxon>Pterygota</taxon>
        <taxon>Neoptera</taxon>
        <taxon>Endopterygota</taxon>
        <taxon>Coleoptera</taxon>
        <taxon>Polyphaga</taxon>
        <taxon>Cucujiformia</taxon>
        <taxon>Tenebrionidae</taxon>
        <taxon>Zophobas</taxon>
    </lineage>
</organism>
<feature type="repeat" description="WD" evidence="11">
    <location>
        <begin position="677"/>
        <end position="709"/>
    </location>
</feature>
<keyword evidence="8" id="KW-0418">Kinase</keyword>
<feature type="repeat" description="HEAT" evidence="10">
    <location>
        <begin position="408"/>
        <end position="445"/>
    </location>
</feature>
<dbReference type="EC" id="2.7.11.1" evidence="2"/>
<evidence type="ECO:0000256" key="6">
    <source>
        <dbReference type="ARBA" id="ARBA00022737"/>
    </source>
</evidence>
<evidence type="ECO:0000313" key="13">
    <source>
        <dbReference type="EMBL" id="KAJ3628705.1"/>
    </source>
</evidence>
<dbReference type="PROSITE" id="PS00108">
    <property type="entry name" value="PROTEIN_KINASE_ST"/>
    <property type="match status" value="1"/>
</dbReference>
<evidence type="ECO:0000256" key="3">
    <source>
        <dbReference type="ARBA" id="ARBA00022527"/>
    </source>
</evidence>
<evidence type="ECO:0000256" key="1">
    <source>
        <dbReference type="ARBA" id="ARBA00004419"/>
    </source>
</evidence>
<keyword evidence="6" id="KW-0677">Repeat</keyword>
<sequence>LNSSRFFKVALCEYKKNKYDVLLCIVKGFIKHESDSKLHIANYKEELESIKERLHNVPNVLPYYAIIETESCLFLTRQYISQTLYERMSTRPFLTLIEKKWIAFQMLQALKFCKDRGVRHGDIKSENVLITSWNWVLLTDFAIFKPTFLRKDNPAAFAFFFDTSGRRTCCIAPERFYNSLDSSERSCQCYLSVSVQGELTFAMDIFSLGCLLAELFNDGIPLFSYSQLLAYHDNKYEPENALGSISDPRIKDLIAHMVQRDPQQRLDAQGYLLRWSSSGTYSTFLLAKFTISLVVGLSEEISAGFHDYCNTFSAFSLKAEEKIEQLEMLLAPPMPQVLGFCFFFYKSLIRSLPASSTPQGSESPLVIVIALITSLIQSVSLSSSKVKALKMLMTLADWVCDEYRLDRMLPAAVSLLSDPATLVRVQSIKTITRLTECVRSVSLANANVFPEYILVHLSGIVGKKGDHETLVRITYAECIPTLARTALRFLEGVHGRPSSALNEDDVDLQPFEQDLHELQTLFKAEVKIVGQLILAQVRCTLLSRMPSLCQFFGKDNNTALLLSHLSCYLNESDWRLRLALVNSLATIAPFVGTHSIQQFVLPLLSEGLHDLENDVIVAALEALCFLYEATFIEYGQLNKFVAEVAPLLIHSSVSSLASNAIHFYERCCFPGTLFTTLLDQTSSVNDLDVSKDNKLVAVAMDDGSILLWNSEGLTDSACQLPQIFSRTNERMVKTKFFNQSRSIAFATSTGTVGILSVDRVSEGNSALSCHTIEAKEVGKLTDLHCANAGNLQDLLVFSTLYGHVYGWDTRCNRVAWNVKTESSEGALNCLAVATNNCWMLSGSSKGFATLWDLRFGLPVSSWTQPCGGPINHMAQFYNPTLPVAAVATDSIVYVWDLLSFKCTHLITVTSDASHHNIEKVVKERLDWFLVLKEVIIGSSDYCLRAWNLKTPSRSYQITSHCPLTKPLYWTRNARSFKILAECTFPAGDYIFSKHTSEWAESICKESVTSLASLTLGQTRLLITGSKEGAVRLFQPFY</sequence>
<dbReference type="PANTHER" id="PTHR17583">
    <property type="entry name" value="PHOSPHOINOSITIDE 3-KINASE REGULATORY SUBUNIT 4"/>
    <property type="match status" value="1"/>
</dbReference>
<dbReference type="GO" id="GO:0034272">
    <property type="term" value="C:phosphatidylinositol 3-kinase complex, class III, type II"/>
    <property type="evidence" value="ECO:0007669"/>
    <property type="project" value="TreeGrafter"/>
</dbReference>
<keyword evidence="14" id="KW-1185">Reference proteome</keyword>
<dbReference type="GO" id="GO:0034271">
    <property type="term" value="C:phosphatidylinositol 3-kinase complex, class III, type I"/>
    <property type="evidence" value="ECO:0007669"/>
    <property type="project" value="TreeGrafter"/>
</dbReference>